<feature type="compositionally biased region" description="Polar residues" evidence="1">
    <location>
        <begin position="1"/>
        <end position="10"/>
    </location>
</feature>
<keyword evidence="3" id="KW-1185">Reference proteome</keyword>
<dbReference type="AlphaFoldDB" id="A0AAV9SFX2"/>
<feature type="region of interest" description="Disordered" evidence="1">
    <location>
        <begin position="1"/>
        <end position="33"/>
    </location>
</feature>
<evidence type="ECO:0000313" key="2">
    <source>
        <dbReference type="EMBL" id="KAK5620058.1"/>
    </source>
</evidence>
<protein>
    <submittedName>
        <fullName evidence="2">Uncharacterized protein</fullName>
    </submittedName>
</protein>
<dbReference type="Proteomes" id="UP001311232">
    <property type="component" value="Unassembled WGS sequence"/>
</dbReference>
<reference evidence="2 3" key="1">
    <citation type="submission" date="2021-06" db="EMBL/GenBank/DDBJ databases">
        <authorList>
            <person name="Palmer J.M."/>
        </authorList>
    </citation>
    <scope>NUCLEOTIDE SEQUENCE [LARGE SCALE GENOMIC DNA]</scope>
    <source>
        <strain evidence="2 3">MEX-2019</strain>
        <tissue evidence="2">Muscle</tissue>
    </source>
</reference>
<dbReference type="EMBL" id="JAHHUM010000400">
    <property type="protein sequence ID" value="KAK5620058.1"/>
    <property type="molecule type" value="Genomic_DNA"/>
</dbReference>
<evidence type="ECO:0000256" key="1">
    <source>
        <dbReference type="SAM" id="MobiDB-lite"/>
    </source>
</evidence>
<accession>A0AAV9SFX2</accession>
<feature type="region of interest" description="Disordered" evidence="1">
    <location>
        <begin position="45"/>
        <end position="79"/>
    </location>
</feature>
<name>A0AAV9SFX2_9TELE</name>
<proteinExistence type="predicted"/>
<comment type="caution">
    <text evidence="2">The sequence shown here is derived from an EMBL/GenBank/DDBJ whole genome shotgun (WGS) entry which is preliminary data.</text>
</comment>
<gene>
    <name evidence="2" type="ORF">CRENBAI_002678</name>
</gene>
<evidence type="ECO:0000313" key="3">
    <source>
        <dbReference type="Proteomes" id="UP001311232"/>
    </source>
</evidence>
<sequence>MQVGSKSSSIYGREAQGEKQVTKPPLPNQPIRRSVINLRLSALPKGTSTCGRRKLELNPQPSDCKTTTLPTEPQPPLSLPVYQAATTMPTHQARDIQNAPPQLPQAECLAPHHPPPYLSYQPLLHNHSTINAQPQHPGAKVRTY</sequence>
<organism evidence="2 3">
    <name type="scientific">Crenichthys baileyi</name>
    <name type="common">White River springfish</name>
    <dbReference type="NCBI Taxonomy" id="28760"/>
    <lineage>
        <taxon>Eukaryota</taxon>
        <taxon>Metazoa</taxon>
        <taxon>Chordata</taxon>
        <taxon>Craniata</taxon>
        <taxon>Vertebrata</taxon>
        <taxon>Euteleostomi</taxon>
        <taxon>Actinopterygii</taxon>
        <taxon>Neopterygii</taxon>
        <taxon>Teleostei</taxon>
        <taxon>Neoteleostei</taxon>
        <taxon>Acanthomorphata</taxon>
        <taxon>Ovalentaria</taxon>
        <taxon>Atherinomorphae</taxon>
        <taxon>Cyprinodontiformes</taxon>
        <taxon>Goodeidae</taxon>
        <taxon>Crenichthys</taxon>
    </lineage>
</organism>